<keyword evidence="2" id="KW-1185">Reference proteome</keyword>
<feature type="region of interest" description="Disordered" evidence="1">
    <location>
        <begin position="56"/>
        <end position="143"/>
    </location>
</feature>
<organism evidence="2 3">
    <name type="scientific">Camelus ferus</name>
    <name type="common">Wild bactrian camel</name>
    <name type="synonym">Camelus bactrianus ferus</name>
    <dbReference type="NCBI Taxonomy" id="419612"/>
    <lineage>
        <taxon>Eukaryota</taxon>
        <taxon>Metazoa</taxon>
        <taxon>Chordata</taxon>
        <taxon>Craniata</taxon>
        <taxon>Vertebrata</taxon>
        <taxon>Euteleostomi</taxon>
        <taxon>Mammalia</taxon>
        <taxon>Eutheria</taxon>
        <taxon>Laurasiatheria</taxon>
        <taxon>Artiodactyla</taxon>
        <taxon>Tylopoda</taxon>
        <taxon>Camelidae</taxon>
        <taxon>Camelus</taxon>
    </lineage>
</organism>
<dbReference type="CTD" id="6612"/>
<name>A0A8B8U031_CAMFR</name>
<reference evidence="3" key="2">
    <citation type="submission" date="2025-08" db="UniProtKB">
        <authorList>
            <consortium name="RefSeq"/>
        </authorList>
    </citation>
    <scope>IDENTIFICATION</scope>
    <source>
        <tissue evidence="3">Ear skin</tissue>
    </source>
</reference>
<protein>
    <submittedName>
        <fullName evidence="3">Small ubiquitin-related modifier 3 isoform X2</fullName>
    </submittedName>
</protein>
<dbReference type="Proteomes" id="UP000694856">
    <property type="component" value="Chromosome 1"/>
</dbReference>
<evidence type="ECO:0000256" key="1">
    <source>
        <dbReference type="SAM" id="MobiDB-lite"/>
    </source>
</evidence>
<dbReference type="RefSeq" id="XP_032347929.1">
    <property type="nucleotide sequence ID" value="XM_032492038.1"/>
</dbReference>
<reference evidence="2" key="1">
    <citation type="submission" date="2025-05" db="UniProtKB">
        <authorList>
            <consortium name="RefSeq"/>
        </authorList>
    </citation>
    <scope>NUCLEOTIDE SEQUENCE [LARGE SCALE GENOMIC DNA]</scope>
</reference>
<evidence type="ECO:0000313" key="3">
    <source>
        <dbReference type="RefSeq" id="XP_032347929.1"/>
    </source>
</evidence>
<dbReference type="AlphaFoldDB" id="A0A8B8U031"/>
<dbReference type="GeneID" id="102511737"/>
<sequence length="143" mass="15688">MKGTKPLDLAEMEAGSDQNFQWRLCQPVTHQLHFRNTLTIEETSGGTPAWRLELRNLGRPGAAPMPRERASCARTRHVTRGSQPARGDLGAKRGPASSCGGRAAGRERESPARRCLLPRRPPRAAMSEEKPKKSKCILSPHGS</sequence>
<accession>A0A8B8U031</accession>
<evidence type="ECO:0000313" key="2">
    <source>
        <dbReference type="Proteomes" id="UP000694856"/>
    </source>
</evidence>
<proteinExistence type="predicted"/>
<gene>
    <name evidence="3" type="primary">SUMO3</name>
</gene>